<feature type="region of interest" description="Disordered" evidence="1">
    <location>
        <begin position="14"/>
        <end position="85"/>
    </location>
</feature>
<sequence length="85" mass="8878">MDCDDEFGDLYADVHRPIPAAPDPLVALPDGDDDDDDDNVEDRFLFGPQRSGQSAGLAAIPSGTLADGGDNWLLGRGPPAVETPA</sequence>
<proteinExistence type="predicted"/>
<protein>
    <submittedName>
        <fullName evidence="2">Uncharacterized protein</fullName>
    </submittedName>
</protein>
<keyword evidence="3" id="KW-1185">Reference proteome</keyword>
<gene>
    <name evidence="2" type="ORF">MUK42_34210</name>
</gene>
<organism evidence="2 3">
    <name type="scientific">Musa troglodytarum</name>
    <name type="common">fe'i banana</name>
    <dbReference type="NCBI Taxonomy" id="320322"/>
    <lineage>
        <taxon>Eukaryota</taxon>
        <taxon>Viridiplantae</taxon>
        <taxon>Streptophyta</taxon>
        <taxon>Embryophyta</taxon>
        <taxon>Tracheophyta</taxon>
        <taxon>Spermatophyta</taxon>
        <taxon>Magnoliopsida</taxon>
        <taxon>Liliopsida</taxon>
        <taxon>Zingiberales</taxon>
        <taxon>Musaceae</taxon>
        <taxon>Musa</taxon>
    </lineage>
</organism>
<dbReference type="AlphaFoldDB" id="A0A9E7JAH8"/>
<dbReference type="EMBL" id="CP097502">
    <property type="protein sequence ID" value="URD73964.1"/>
    <property type="molecule type" value="Genomic_DNA"/>
</dbReference>
<evidence type="ECO:0000256" key="1">
    <source>
        <dbReference type="SAM" id="MobiDB-lite"/>
    </source>
</evidence>
<feature type="compositionally biased region" description="Acidic residues" evidence="1">
    <location>
        <begin position="30"/>
        <end position="40"/>
    </location>
</feature>
<evidence type="ECO:0000313" key="3">
    <source>
        <dbReference type="Proteomes" id="UP001055439"/>
    </source>
</evidence>
<name>A0A9E7JAH8_9LILI</name>
<dbReference type="Proteomes" id="UP001055439">
    <property type="component" value="Chromosome 1"/>
</dbReference>
<accession>A0A9E7JAH8</accession>
<evidence type="ECO:0000313" key="2">
    <source>
        <dbReference type="EMBL" id="URD73964.1"/>
    </source>
</evidence>
<dbReference type="OrthoDB" id="10560351at2759"/>
<reference evidence="2" key="1">
    <citation type="submission" date="2022-05" db="EMBL/GenBank/DDBJ databases">
        <title>The Musa troglodytarum L. genome provides insights into the mechanism of non-climacteric behaviour and enrichment of carotenoids.</title>
        <authorList>
            <person name="Wang J."/>
        </authorList>
    </citation>
    <scope>NUCLEOTIDE SEQUENCE</scope>
    <source>
        <tissue evidence="2">Leaf</tissue>
    </source>
</reference>